<evidence type="ECO:0000256" key="5">
    <source>
        <dbReference type="ARBA" id="ARBA00023002"/>
    </source>
</evidence>
<evidence type="ECO:0000256" key="4">
    <source>
        <dbReference type="ARBA" id="ARBA00022827"/>
    </source>
</evidence>
<dbReference type="PANTHER" id="PTHR42973">
    <property type="entry name" value="BINDING OXIDOREDUCTASE, PUTATIVE (AFU_ORTHOLOGUE AFUA_1G17690)-RELATED"/>
    <property type="match status" value="1"/>
</dbReference>
<sequence>MKKIAVITGAGSGIGLALTNELLFEYSQLLVIAFCRNKDNLLPLKNRYKDRLLIRQVDFNHNAAFASVKRFLENYQQVDYLVHCAGLVSPIVKLSSLNLDDWRKNHKVNLEMPLLITQLCIIKFNRSRVLFLTSDHPITPVTGASAYCISKAGINTLTDCFRQEVTANIAVFTSVAPGNVDTPMQAEIRQASSDVLPLSDVLREMHGENKLLTTALVAKYLKELLMSVSRTSFGTRSWNLLKDINEPYHFTHISETREPIVQTDSALLLQRKMSGEVSTFGSVQYEKRRQVFNKAVSKYPIMIVTPKSVHDIIEVIKFANKVSLPISIKGGGHGIKGAAIVDGGVVLDMANFQDISLSADGRHVSVGAGVKNKHLDHFLSRINKVVPLGTCPDVGVIGATLGGGIGFLSRKHGLSCDNVTRFDIIMADGKLLKVTPHKHPDLYWALRGCGGGQFGVVVSIEFALHPAPEFVEGGTIAWPISEAKNILKAYSHAVLEGPKSQFLYAYIAHSVPHKANISIMGFSESRSHGLKTVSSWREGATVSIDRKQYIECQSNNYESGLGLYWQHGIIQGELTDKFIDILLACYKECPDDSGGIMLDPLCGAIQDKGTNETAFIHRNASFICSITGLTKQNQGKELVAAWVQDTYKRLTPFFNGYAYQNYDMGEESAVIEYFGQHTEKLIAMKKRYDPNLRFVGSLQAHISPVL</sequence>
<evidence type="ECO:0000256" key="1">
    <source>
        <dbReference type="ARBA" id="ARBA00001974"/>
    </source>
</evidence>
<dbReference type="InterPro" id="IPR016166">
    <property type="entry name" value="FAD-bd_PCMH"/>
</dbReference>
<dbReference type="Pfam" id="PF01565">
    <property type="entry name" value="FAD_binding_4"/>
    <property type="match status" value="1"/>
</dbReference>
<name>A0AAW8QWM1_9ALTE</name>
<dbReference type="Gene3D" id="3.40.50.720">
    <property type="entry name" value="NAD(P)-binding Rossmann-like Domain"/>
    <property type="match status" value="1"/>
</dbReference>
<comment type="cofactor">
    <cofactor evidence="1">
        <name>FAD</name>
        <dbReference type="ChEBI" id="CHEBI:57692"/>
    </cofactor>
</comment>
<comment type="similarity">
    <text evidence="2">Belongs to the oxygen-dependent FAD-linked oxidoreductase family.</text>
</comment>
<dbReference type="InterPro" id="IPR006094">
    <property type="entry name" value="Oxid_FAD_bind_N"/>
</dbReference>
<dbReference type="Pfam" id="PF00106">
    <property type="entry name" value="adh_short"/>
    <property type="match status" value="1"/>
</dbReference>
<dbReference type="Gene3D" id="3.30.465.10">
    <property type="match status" value="1"/>
</dbReference>
<dbReference type="PANTHER" id="PTHR42973:SF39">
    <property type="entry name" value="FAD-BINDING PCMH-TYPE DOMAIN-CONTAINING PROTEIN"/>
    <property type="match status" value="1"/>
</dbReference>
<dbReference type="InterPro" id="IPR002347">
    <property type="entry name" value="SDR_fam"/>
</dbReference>
<dbReference type="InterPro" id="IPR020904">
    <property type="entry name" value="Sc_DH/Rdtase_CS"/>
</dbReference>
<protein>
    <submittedName>
        <fullName evidence="7">SDR family NAD(P)-dependent oxidoreductase</fullName>
    </submittedName>
</protein>
<keyword evidence="4" id="KW-0274">FAD</keyword>
<dbReference type="SUPFAM" id="SSF51735">
    <property type="entry name" value="NAD(P)-binding Rossmann-fold domains"/>
    <property type="match status" value="1"/>
</dbReference>
<organism evidence="7 8">
    <name type="scientific">Brumicola blandensis</name>
    <dbReference type="NCBI Taxonomy" id="3075611"/>
    <lineage>
        <taxon>Bacteria</taxon>
        <taxon>Pseudomonadati</taxon>
        <taxon>Pseudomonadota</taxon>
        <taxon>Gammaproteobacteria</taxon>
        <taxon>Alteromonadales</taxon>
        <taxon>Alteromonadaceae</taxon>
        <taxon>Brumicola</taxon>
    </lineage>
</organism>
<accession>A0AAW8QWM1</accession>
<dbReference type="SUPFAM" id="SSF56176">
    <property type="entry name" value="FAD-binding/transporter-associated domain-like"/>
    <property type="match status" value="1"/>
</dbReference>
<dbReference type="PRINTS" id="PR00081">
    <property type="entry name" value="GDHRDH"/>
</dbReference>
<dbReference type="InterPro" id="IPR016169">
    <property type="entry name" value="FAD-bd_PCMH_sub2"/>
</dbReference>
<dbReference type="RefSeq" id="WP_311360284.1">
    <property type="nucleotide sequence ID" value="NZ_JAVRIE010000001.1"/>
</dbReference>
<evidence type="ECO:0000256" key="2">
    <source>
        <dbReference type="ARBA" id="ARBA00005466"/>
    </source>
</evidence>
<evidence type="ECO:0000313" key="7">
    <source>
        <dbReference type="EMBL" id="MDT0581486.1"/>
    </source>
</evidence>
<dbReference type="InterPro" id="IPR036318">
    <property type="entry name" value="FAD-bd_PCMH-like_sf"/>
</dbReference>
<dbReference type="Proteomes" id="UP001249020">
    <property type="component" value="Unassembled WGS sequence"/>
</dbReference>
<comment type="caution">
    <text evidence="7">The sequence shown here is derived from an EMBL/GenBank/DDBJ whole genome shotgun (WGS) entry which is preliminary data.</text>
</comment>
<dbReference type="PROSITE" id="PS00061">
    <property type="entry name" value="ADH_SHORT"/>
    <property type="match status" value="1"/>
</dbReference>
<keyword evidence="8" id="KW-1185">Reference proteome</keyword>
<dbReference type="Gene3D" id="3.30.43.10">
    <property type="entry name" value="Uridine Diphospho-n-acetylenolpyruvylglucosamine Reductase, domain 2"/>
    <property type="match status" value="1"/>
</dbReference>
<dbReference type="AlphaFoldDB" id="A0AAW8QWM1"/>
<feature type="domain" description="FAD-binding PCMH-type" evidence="6">
    <location>
        <begin position="296"/>
        <end position="467"/>
    </location>
</feature>
<evidence type="ECO:0000256" key="3">
    <source>
        <dbReference type="ARBA" id="ARBA00022630"/>
    </source>
</evidence>
<dbReference type="EMBL" id="JAVRIE010000001">
    <property type="protein sequence ID" value="MDT0581486.1"/>
    <property type="molecule type" value="Genomic_DNA"/>
</dbReference>
<evidence type="ECO:0000313" key="8">
    <source>
        <dbReference type="Proteomes" id="UP001249020"/>
    </source>
</evidence>
<dbReference type="InterPro" id="IPR036291">
    <property type="entry name" value="NAD(P)-bd_dom_sf"/>
</dbReference>
<dbReference type="GO" id="GO:0071949">
    <property type="term" value="F:FAD binding"/>
    <property type="evidence" value="ECO:0007669"/>
    <property type="project" value="InterPro"/>
</dbReference>
<keyword evidence="5" id="KW-0560">Oxidoreductase</keyword>
<dbReference type="InterPro" id="IPR050416">
    <property type="entry name" value="FAD-linked_Oxidoreductase"/>
</dbReference>
<dbReference type="Gene3D" id="3.40.462.20">
    <property type="match status" value="1"/>
</dbReference>
<dbReference type="PROSITE" id="PS51387">
    <property type="entry name" value="FAD_PCMH"/>
    <property type="match status" value="1"/>
</dbReference>
<evidence type="ECO:0000259" key="6">
    <source>
        <dbReference type="PROSITE" id="PS51387"/>
    </source>
</evidence>
<dbReference type="InterPro" id="IPR016167">
    <property type="entry name" value="FAD-bd_PCMH_sub1"/>
</dbReference>
<dbReference type="InterPro" id="IPR006093">
    <property type="entry name" value="Oxy_OxRdtase_FAD_BS"/>
</dbReference>
<gene>
    <name evidence="7" type="ORF">RM544_02975</name>
</gene>
<reference evidence="7 8" key="1">
    <citation type="submission" date="2023-09" db="EMBL/GenBank/DDBJ databases">
        <authorList>
            <person name="Rey-Velasco X."/>
        </authorList>
    </citation>
    <scope>NUCLEOTIDE SEQUENCE [LARGE SCALE GENOMIC DNA]</scope>
    <source>
        <strain evidence="7 8">W409</strain>
    </source>
</reference>
<dbReference type="PROSITE" id="PS00862">
    <property type="entry name" value="OX2_COVAL_FAD"/>
    <property type="match status" value="1"/>
</dbReference>
<proteinExistence type="inferred from homology"/>
<keyword evidence="3" id="KW-0285">Flavoprotein</keyword>
<dbReference type="GO" id="GO:0016491">
    <property type="term" value="F:oxidoreductase activity"/>
    <property type="evidence" value="ECO:0007669"/>
    <property type="project" value="UniProtKB-KW"/>
</dbReference>